<evidence type="ECO:0000259" key="3">
    <source>
        <dbReference type="Pfam" id="PF26526"/>
    </source>
</evidence>
<gene>
    <name evidence="4" type="ORF">O4J56_17800</name>
</gene>
<evidence type="ECO:0000313" key="4">
    <source>
        <dbReference type="EMBL" id="MDA2812502.1"/>
    </source>
</evidence>
<dbReference type="Pfam" id="PF26526">
    <property type="entry name" value="DUF8175"/>
    <property type="match status" value="1"/>
</dbReference>
<comment type="caution">
    <text evidence="4">The sequence shown here is derived from an EMBL/GenBank/DDBJ whole genome shotgun (WGS) entry which is preliminary data.</text>
</comment>
<feature type="domain" description="DUF8175" evidence="3">
    <location>
        <begin position="68"/>
        <end position="259"/>
    </location>
</feature>
<feature type="transmembrane region" description="Helical" evidence="2">
    <location>
        <begin position="21"/>
        <end position="45"/>
    </location>
</feature>
<name>A0ABT4U844_9ACTN</name>
<keyword evidence="2" id="KW-0472">Membrane</keyword>
<evidence type="ECO:0000256" key="1">
    <source>
        <dbReference type="SAM" id="MobiDB-lite"/>
    </source>
</evidence>
<keyword evidence="2" id="KW-1133">Transmembrane helix</keyword>
<proteinExistence type="predicted"/>
<reference evidence="4 5" key="1">
    <citation type="submission" date="2023-01" db="EMBL/GenBank/DDBJ databases">
        <title>Draft genome sequence of Nocardiopsis sp. RSe5-2 isolated from halophytes.</title>
        <authorList>
            <person name="Duangmal K."/>
            <person name="Chantavorakit T."/>
        </authorList>
    </citation>
    <scope>NUCLEOTIDE SEQUENCE [LARGE SCALE GENOMIC DNA]</scope>
    <source>
        <strain evidence="4 5">RSe5-2</strain>
    </source>
</reference>
<keyword evidence="2" id="KW-0812">Transmembrane</keyword>
<dbReference type="InterPro" id="IPR058488">
    <property type="entry name" value="DUF8175"/>
</dbReference>
<dbReference type="EMBL" id="JAQFWQ010000052">
    <property type="protein sequence ID" value="MDA2812502.1"/>
    <property type="molecule type" value="Genomic_DNA"/>
</dbReference>
<feature type="region of interest" description="Disordered" evidence="1">
    <location>
        <begin position="47"/>
        <end position="92"/>
    </location>
</feature>
<organism evidence="4 5">
    <name type="scientific">Nocardiopsis endophytica</name>
    <dbReference type="NCBI Taxonomy" id="3018445"/>
    <lineage>
        <taxon>Bacteria</taxon>
        <taxon>Bacillati</taxon>
        <taxon>Actinomycetota</taxon>
        <taxon>Actinomycetes</taxon>
        <taxon>Streptosporangiales</taxon>
        <taxon>Nocardiopsidaceae</taxon>
        <taxon>Nocardiopsis</taxon>
    </lineage>
</organism>
<keyword evidence="5" id="KW-1185">Reference proteome</keyword>
<dbReference type="RefSeq" id="WP_270687090.1">
    <property type="nucleotide sequence ID" value="NZ_JAQFWQ010000052.1"/>
</dbReference>
<dbReference type="Proteomes" id="UP001527866">
    <property type="component" value="Unassembled WGS sequence"/>
</dbReference>
<evidence type="ECO:0000313" key="5">
    <source>
        <dbReference type="Proteomes" id="UP001527866"/>
    </source>
</evidence>
<sequence>MSQDTPPPREPERPNPFKSKGVIASLALVGAVAVAGVVATGATLLDRGGSSAEQDMQGDGQVDPDEAPSTATEVPRSDGSQSSCGLKETEKDTFEGFPVETSWEQVGLMEAPSVPGHGPAETSPGGWRHCYAKSPEGAVSAGANYAAMTSDPAVIEEVMQEMYAEGEGKERALERLEEEGKGRDDTRTLIAGARLLTYGHDRARVDLALQPQMEGAEDRYTSAVIDLRWEEGDWRVVTNENGEMVIPMTELQSLTGYWPTGAGPDF</sequence>
<protein>
    <recommendedName>
        <fullName evidence="3">DUF8175 domain-containing protein</fullName>
    </recommendedName>
</protein>
<accession>A0ABT4U844</accession>
<evidence type="ECO:0000256" key="2">
    <source>
        <dbReference type="SAM" id="Phobius"/>
    </source>
</evidence>